<dbReference type="InterPro" id="IPR023148">
    <property type="entry name" value="tRNA_m1G_MeTrfase_C_sf"/>
</dbReference>
<comment type="caution">
    <text evidence="18">The sequence shown here is derived from an EMBL/GenBank/DDBJ whole genome shotgun (WGS) entry which is preliminary data.</text>
</comment>
<evidence type="ECO:0000256" key="3">
    <source>
        <dbReference type="ARBA" id="ARBA00007630"/>
    </source>
</evidence>
<dbReference type="Pfam" id="PF01746">
    <property type="entry name" value="tRNA_m1G_MT"/>
    <property type="match status" value="1"/>
</dbReference>
<dbReference type="Gene3D" id="3.40.1280.10">
    <property type="match status" value="1"/>
</dbReference>
<evidence type="ECO:0000256" key="9">
    <source>
        <dbReference type="ARBA" id="ARBA00022679"/>
    </source>
</evidence>
<evidence type="ECO:0000259" key="17">
    <source>
        <dbReference type="Pfam" id="PF01746"/>
    </source>
</evidence>
<comment type="catalytic activity">
    <reaction evidence="14 15 16">
        <text>guanosine(37) in tRNA + S-adenosyl-L-methionine = N(1)-methylguanosine(37) in tRNA + S-adenosyl-L-homocysteine + H(+)</text>
        <dbReference type="Rhea" id="RHEA:36899"/>
        <dbReference type="Rhea" id="RHEA-COMP:10145"/>
        <dbReference type="Rhea" id="RHEA-COMP:10147"/>
        <dbReference type="ChEBI" id="CHEBI:15378"/>
        <dbReference type="ChEBI" id="CHEBI:57856"/>
        <dbReference type="ChEBI" id="CHEBI:59789"/>
        <dbReference type="ChEBI" id="CHEBI:73542"/>
        <dbReference type="ChEBI" id="CHEBI:74269"/>
        <dbReference type="EC" id="2.1.1.228"/>
    </reaction>
</comment>
<evidence type="ECO:0000256" key="8">
    <source>
        <dbReference type="ARBA" id="ARBA00022603"/>
    </source>
</evidence>
<keyword evidence="11 15" id="KW-0819">tRNA processing</keyword>
<dbReference type="NCBIfam" id="TIGR00088">
    <property type="entry name" value="trmD"/>
    <property type="match status" value="1"/>
</dbReference>
<dbReference type="PIRSF" id="PIRSF000386">
    <property type="entry name" value="tRNA_mtase"/>
    <property type="match status" value="1"/>
</dbReference>
<evidence type="ECO:0000256" key="13">
    <source>
        <dbReference type="ARBA" id="ARBA00033392"/>
    </source>
</evidence>
<organism evidence="18 19">
    <name type="scientific">Gemelliphila asaccharolytica</name>
    <dbReference type="NCBI Taxonomy" id="502393"/>
    <lineage>
        <taxon>Bacteria</taxon>
        <taxon>Bacillati</taxon>
        <taxon>Bacillota</taxon>
        <taxon>Bacilli</taxon>
        <taxon>Bacillales</taxon>
        <taxon>Gemellaceae</taxon>
        <taxon>Gemelliphila</taxon>
    </lineage>
</organism>
<dbReference type="RefSeq" id="WP_066129437.1">
    <property type="nucleotide sequence ID" value="NZ_KQ959861.1"/>
</dbReference>
<dbReference type="PANTHER" id="PTHR46417">
    <property type="entry name" value="TRNA (GUANINE-N(1)-)-METHYLTRANSFERASE"/>
    <property type="match status" value="1"/>
</dbReference>
<evidence type="ECO:0000256" key="1">
    <source>
        <dbReference type="ARBA" id="ARBA00002634"/>
    </source>
</evidence>
<accession>A0ABR5TMW8</accession>
<comment type="subunit">
    <text evidence="4 15 16">Homodimer.</text>
</comment>
<evidence type="ECO:0000256" key="16">
    <source>
        <dbReference type="RuleBase" id="RU003464"/>
    </source>
</evidence>
<keyword evidence="9 15" id="KW-0808">Transferase</keyword>
<feature type="binding site" evidence="15">
    <location>
        <position position="110"/>
    </location>
    <ligand>
        <name>S-adenosyl-L-methionine</name>
        <dbReference type="ChEBI" id="CHEBI:59789"/>
    </ligand>
</feature>
<dbReference type="InterPro" id="IPR002649">
    <property type="entry name" value="tRNA_m1G_MeTrfase_TrmD"/>
</dbReference>
<proteinExistence type="inferred from homology"/>
<evidence type="ECO:0000256" key="4">
    <source>
        <dbReference type="ARBA" id="ARBA00011738"/>
    </source>
</evidence>
<dbReference type="InterPro" id="IPR029028">
    <property type="entry name" value="Alpha/beta_knot_MTases"/>
</dbReference>
<evidence type="ECO:0000256" key="10">
    <source>
        <dbReference type="ARBA" id="ARBA00022691"/>
    </source>
</evidence>
<evidence type="ECO:0000256" key="14">
    <source>
        <dbReference type="ARBA" id="ARBA00047783"/>
    </source>
</evidence>
<protein>
    <recommendedName>
        <fullName evidence="6 15">tRNA (guanine-N(1)-)-methyltransferase</fullName>
        <ecNumber evidence="5 15">2.1.1.228</ecNumber>
    </recommendedName>
    <alternativeName>
        <fullName evidence="12 15">M1G-methyltransferase</fullName>
    </alternativeName>
    <alternativeName>
        <fullName evidence="13 15">tRNA [GM37] methyltransferase</fullName>
    </alternativeName>
</protein>
<dbReference type="NCBIfam" id="NF000648">
    <property type="entry name" value="PRK00026.1"/>
    <property type="match status" value="1"/>
</dbReference>
<keyword evidence="10 15" id="KW-0949">S-adenosyl-L-methionine</keyword>
<dbReference type="CDD" id="cd18080">
    <property type="entry name" value="TrmD-like"/>
    <property type="match status" value="1"/>
</dbReference>
<dbReference type="SUPFAM" id="SSF75217">
    <property type="entry name" value="alpha/beta knot"/>
    <property type="match status" value="1"/>
</dbReference>
<dbReference type="InterPro" id="IPR029026">
    <property type="entry name" value="tRNA_m1G_MTases_N"/>
</dbReference>
<evidence type="ECO:0000256" key="6">
    <source>
        <dbReference type="ARBA" id="ARBA00014679"/>
    </source>
</evidence>
<reference evidence="18 19" key="1">
    <citation type="submission" date="2016-01" db="EMBL/GenBank/DDBJ databases">
        <authorList>
            <person name="Mitreva M."/>
            <person name="Pepin K.H."/>
            <person name="Mihindukulasuriya K.A."/>
            <person name="Fulton R."/>
            <person name="Fronick C."/>
            <person name="O'Laughlin M."/>
            <person name="Miner T."/>
            <person name="Herter B."/>
            <person name="Rosa B.A."/>
            <person name="Cordes M."/>
            <person name="Tomlinson C."/>
            <person name="Wollam A."/>
            <person name="Palsikar V.B."/>
            <person name="Mardis E.R."/>
            <person name="Wilson R.K."/>
        </authorList>
    </citation>
    <scope>NUCLEOTIDE SEQUENCE [LARGE SCALE GENOMIC DNA]</scope>
    <source>
        <strain evidence="18 19">KA00071</strain>
    </source>
</reference>
<evidence type="ECO:0000256" key="15">
    <source>
        <dbReference type="HAMAP-Rule" id="MF_00605"/>
    </source>
</evidence>
<feature type="binding site" evidence="15">
    <location>
        <begin position="130"/>
        <end position="135"/>
    </location>
    <ligand>
        <name>S-adenosyl-L-methionine</name>
        <dbReference type="ChEBI" id="CHEBI:59789"/>
    </ligand>
</feature>
<dbReference type="PANTHER" id="PTHR46417:SF1">
    <property type="entry name" value="TRNA (GUANINE-N(1)-)-METHYLTRANSFERASE"/>
    <property type="match status" value="1"/>
</dbReference>
<evidence type="ECO:0000256" key="7">
    <source>
        <dbReference type="ARBA" id="ARBA00022490"/>
    </source>
</evidence>
<dbReference type="Gene3D" id="1.10.1270.20">
    <property type="entry name" value="tRNA(m1g37)methyltransferase, domain 2"/>
    <property type="match status" value="1"/>
</dbReference>
<evidence type="ECO:0000313" key="18">
    <source>
        <dbReference type="EMBL" id="KXB58671.1"/>
    </source>
</evidence>
<evidence type="ECO:0000256" key="12">
    <source>
        <dbReference type="ARBA" id="ARBA00029736"/>
    </source>
</evidence>
<keyword evidence="7 15" id="KW-0963">Cytoplasm</keyword>
<dbReference type="EC" id="2.1.1.228" evidence="5 15"/>
<comment type="subcellular location">
    <subcellularLocation>
        <location evidence="2 15 16">Cytoplasm</location>
    </subcellularLocation>
</comment>
<dbReference type="EMBL" id="LSDB01000008">
    <property type="protein sequence ID" value="KXB58671.1"/>
    <property type="molecule type" value="Genomic_DNA"/>
</dbReference>
<name>A0ABR5TMW8_9BACL</name>
<evidence type="ECO:0000313" key="19">
    <source>
        <dbReference type="Proteomes" id="UP000070467"/>
    </source>
</evidence>
<keyword evidence="19" id="KW-1185">Reference proteome</keyword>
<comment type="function">
    <text evidence="1 15 16">Specifically methylates guanosine-37 in various tRNAs.</text>
</comment>
<evidence type="ECO:0000256" key="5">
    <source>
        <dbReference type="ARBA" id="ARBA00012807"/>
    </source>
</evidence>
<evidence type="ECO:0000256" key="11">
    <source>
        <dbReference type="ARBA" id="ARBA00022694"/>
    </source>
</evidence>
<dbReference type="HAMAP" id="MF_00605">
    <property type="entry name" value="TrmD"/>
    <property type="match status" value="1"/>
</dbReference>
<keyword evidence="8 15" id="KW-0489">Methyltransferase</keyword>
<evidence type="ECO:0000256" key="2">
    <source>
        <dbReference type="ARBA" id="ARBA00004496"/>
    </source>
</evidence>
<dbReference type="InterPro" id="IPR016009">
    <property type="entry name" value="tRNA_MeTrfase_TRMD/TRM10"/>
</dbReference>
<sequence>MKIDILTLFPEMFNALNYSIIGKAQEKKIIHLNTVDFRKFSNNKHNQVDDYPYGGGHGMILKVEPIYNALNFLGKNEKTKVILLCPQGEKFNQKKAEELSKEEHLVFICGHYEGYDERIRDFLVTDEISLGDFVLTGGELAAMTIIDSITRLIPNVLSKEESHMEDTFTTGLLEYPQYTRPREFKGMKVPEVLFSGNHKKIKEYKLYNSLMKTYNRRPDLLKKYTLNEEEKTFLDRIQKNKLQNK</sequence>
<feature type="domain" description="tRNA methyltransferase TRMD/TRM10-type" evidence="17">
    <location>
        <begin position="1"/>
        <end position="223"/>
    </location>
</feature>
<dbReference type="Proteomes" id="UP000070467">
    <property type="component" value="Unassembled WGS sequence"/>
</dbReference>
<comment type="similarity">
    <text evidence="3 15 16">Belongs to the RNA methyltransferase TrmD family.</text>
</comment>
<gene>
    <name evidence="15" type="primary">trmD</name>
    <name evidence="18" type="ORF">HMPREF1871_00437</name>
</gene>